<protein>
    <submittedName>
        <fullName evidence="1">Uncharacterized protein</fullName>
    </submittedName>
</protein>
<comment type="caution">
    <text evidence="1">The sequence shown here is derived from an EMBL/GenBank/DDBJ whole genome shotgun (WGS) entry which is preliminary data.</text>
</comment>
<sequence>MLKDGFLTFGLELNSDKTKFMIHEGGKPRVSISDEGYRYRLSHEGLSHQERSHSKVSCPRCHAQVVRQYLQKHMTTNRCKKASANNDVEPTHESVSAPSVRSPSHFEINFEALRDSVPCPVPECIYTAPTKSLMYAHFANRHFEDTILIREDGPLDQCVSCGIFGKTVHTERHISSKDCVVRSERLRKHQVLKRRAEKVNNASFHIGDAEIQRVALFKYLGRIIAEDDSDEAAIDNQLQRARLKWRRFLHILYARGWIRELRDISIKLLSKLCSCTVRKLGFFLSIIYAALNVSIEELLHILLISIFDNYQMECGNIQIWRKFWRMPVYIRFENIFRDGGILFLDLFWSVQSTYNVCKHIL</sequence>
<evidence type="ECO:0000313" key="1">
    <source>
        <dbReference type="EMBL" id="GFH61158.1"/>
    </source>
</evidence>
<name>A0AAD3HFK1_9STRA</name>
<dbReference type="EMBL" id="BLLK01000072">
    <property type="protein sequence ID" value="GFH61158.1"/>
    <property type="molecule type" value="Genomic_DNA"/>
</dbReference>
<gene>
    <name evidence="1" type="ORF">CTEN210_17634</name>
</gene>
<accession>A0AAD3HFK1</accession>
<reference evidence="1 2" key="1">
    <citation type="journal article" date="2021" name="Sci. Rep.">
        <title>The genome of the diatom Chaetoceros tenuissimus carries an ancient integrated fragment of an extant virus.</title>
        <authorList>
            <person name="Hongo Y."/>
            <person name="Kimura K."/>
            <person name="Takaki Y."/>
            <person name="Yoshida Y."/>
            <person name="Baba S."/>
            <person name="Kobayashi G."/>
            <person name="Nagasaki K."/>
            <person name="Hano T."/>
            <person name="Tomaru Y."/>
        </authorList>
    </citation>
    <scope>NUCLEOTIDE SEQUENCE [LARGE SCALE GENOMIC DNA]</scope>
    <source>
        <strain evidence="1 2">NIES-3715</strain>
    </source>
</reference>
<keyword evidence="2" id="KW-1185">Reference proteome</keyword>
<proteinExistence type="predicted"/>
<evidence type="ECO:0000313" key="2">
    <source>
        <dbReference type="Proteomes" id="UP001054902"/>
    </source>
</evidence>
<dbReference type="Proteomes" id="UP001054902">
    <property type="component" value="Unassembled WGS sequence"/>
</dbReference>
<organism evidence="1 2">
    <name type="scientific">Chaetoceros tenuissimus</name>
    <dbReference type="NCBI Taxonomy" id="426638"/>
    <lineage>
        <taxon>Eukaryota</taxon>
        <taxon>Sar</taxon>
        <taxon>Stramenopiles</taxon>
        <taxon>Ochrophyta</taxon>
        <taxon>Bacillariophyta</taxon>
        <taxon>Coscinodiscophyceae</taxon>
        <taxon>Chaetocerotophycidae</taxon>
        <taxon>Chaetocerotales</taxon>
        <taxon>Chaetocerotaceae</taxon>
        <taxon>Chaetoceros</taxon>
    </lineage>
</organism>
<dbReference type="AlphaFoldDB" id="A0AAD3HFK1"/>